<evidence type="ECO:0000313" key="1">
    <source>
        <dbReference type="EMBL" id="KXG43095.1"/>
    </source>
</evidence>
<protein>
    <submittedName>
        <fullName evidence="1">Type I-B CRISPR-associated protein Cas7/Csh2</fullName>
    </submittedName>
</protein>
<dbReference type="GO" id="GO:0043571">
    <property type="term" value="P:maintenance of CRISPR repeat elements"/>
    <property type="evidence" value="ECO:0007669"/>
    <property type="project" value="InterPro"/>
</dbReference>
<dbReference type="Proteomes" id="UP000070352">
    <property type="component" value="Unassembled WGS sequence"/>
</dbReference>
<sequence>MNNNEILYLYDAKMTNPNGDPDEENRPRMDYERDINLVSDLRLKRYVRDYLLDKGYDLFVRKMDEKSVTAEGRVKQMKDFSEEAILNELIDVRLFGATMPVKGDNKTFIGPVQFNWGYSLNKVELLESSITSHFSSDEKAQQGTIGKDYRVKYSLIAFSGVVSGKRAKKTKLTESDLELLDESMKHAIPNLATRSKIGQYPRLYLRVAYKDSETILGDLRDYIRLEEKVENIRDIKEVSLDITDLVSLLNKNKSKIDKIYYFIDERLEIKMADTVGKLSEVLNGFELVEVK</sequence>
<dbReference type="STRING" id="1413211.U473_02930"/>
<dbReference type="InterPro" id="IPR006482">
    <property type="entry name" value="Cas7_Csh2/Csh2"/>
</dbReference>
<comment type="caution">
    <text evidence="1">The sequence shown here is derived from an EMBL/GenBank/DDBJ whole genome shotgun (WGS) entry which is preliminary data.</text>
</comment>
<dbReference type="NCBIfam" id="TIGR01595">
    <property type="entry name" value="cas_CT1132"/>
    <property type="match status" value="1"/>
</dbReference>
<dbReference type="EMBL" id="LSKU01000001">
    <property type="protein sequence ID" value="KXG43095.1"/>
    <property type="molecule type" value="Genomic_DNA"/>
</dbReference>
<evidence type="ECO:0000313" key="2">
    <source>
        <dbReference type="Proteomes" id="UP000070352"/>
    </source>
</evidence>
<name>A0A135L290_9BACI</name>
<keyword evidence="2" id="KW-1185">Reference proteome</keyword>
<proteinExistence type="predicted"/>
<dbReference type="OrthoDB" id="9776792at2"/>
<reference evidence="1 2" key="1">
    <citation type="submission" date="2016-02" db="EMBL/GenBank/DDBJ databases">
        <title>Draft Genome for Tepidibacillus decaturensis nov. sp. Strain Z9, an Anaerobic, Moderately Thermophilic and Heterotrophic Bacterium from Deep Subsurface of the Illinois Basin, USA.</title>
        <authorList>
            <person name="Dong Y."/>
            <person name="Chang J.Y."/>
            <person name="Sanford R."/>
            <person name="Fouke B.W."/>
        </authorList>
    </citation>
    <scope>NUCLEOTIDE SEQUENCE [LARGE SCALE GENOMIC DNA]</scope>
    <source>
        <strain evidence="1 2">Z9</strain>
    </source>
</reference>
<dbReference type="InterPro" id="IPR013419">
    <property type="entry name" value="CRISPR-assoc_prot_Cas7/Csh2"/>
</dbReference>
<organism evidence="1 2">
    <name type="scientific">Tepidibacillus decaturensis</name>
    <dbReference type="NCBI Taxonomy" id="1413211"/>
    <lineage>
        <taxon>Bacteria</taxon>
        <taxon>Bacillati</taxon>
        <taxon>Bacillota</taxon>
        <taxon>Bacilli</taxon>
        <taxon>Bacillales</taxon>
        <taxon>Bacillaceae</taxon>
        <taxon>Tepidibacillus</taxon>
    </lineage>
</organism>
<gene>
    <name evidence="1" type="ORF">U473_02930</name>
</gene>
<dbReference type="NCBIfam" id="TIGR02590">
    <property type="entry name" value="cas_Csh2"/>
    <property type="match status" value="1"/>
</dbReference>
<accession>A0A135L290</accession>
<dbReference type="RefSeq" id="WP_068723169.1">
    <property type="nucleotide sequence ID" value="NZ_LSKU01000001.1"/>
</dbReference>
<dbReference type="Pfam" id="PF05107">
    <property type="entry name" value="Cas_Cas7"/>
    <property type="match status" value="1"/>
</dbReference>
<dbReference type="AlphaFoldDB" id="A0A135L290"/>